<feature type="compositionally biased region" description="Low complexity" evidence="9">
    <location>
        <begin position="1"/>
        <end position="16"/>
    </location>
</feature>
<evidence type="ECO:0000256" key="7">
    <source>
        <dbReference type="ARBA" id="ARBA00023242"/>
    </source>
</evidence>
<dbReference type="SUPFAM" id="SSF57701">
    <property type="entry name" value="Zn2/Cys6 DNA-binding domain"/>
    <property type="match status" value="1"/>
</dbReference>
<evidence type="ECO:0000313" key="11">
    <source>
        <dbReference type="EMBL" id="KAJ8098547.1"/>
    </source>
</evidence>
<dbReference type="Gene3D" id="3.40.50.720">
    <property type="entry name" value="NAD(P)-binding Rossmann-like Domain"/>
    <property type="match status" value="1"/>
</dbReference>
<keyword evidence="6" id="KW-0804">Transcription</keyword>
<dbReference type="InterPro" id="IPR002328">
    <property type="entry name" value="ADH_Zn_CS"/>
</dbReference>
<feature type="compositionally biased region" description="Basic and acidic residues" evidence="9">
    <location>
        <begin position="120"/>
        <end position="131"/>
    </location>
</feature>
<dbReference type="PROSITE" id="PS50048">
    <property type="entry name" value="ZN2_CY6_FUNGAL_2"/>
    <property type="match status" value="1"/>
</dbReference>
<keyword evidence="4" id="KW-0560">Oxidoreductase</keyword>
<keyword evidence="12" id="KW-1185">Reference proteome</keyword>
<dbReference type="InterPro" id="IPR036864">
    <property type="entry name" value="Zn2-C6_fun-type_DNA-bd_sf"/>
</dbReference>
<dbReference type="InterPro" id="IPR001138">
    <property type="entry name" value="Zn2Cys6_DnaBD"/>
</dbReference>
<evidence type="ECO:0000256" key="9">
    <source>
        <dbReference type="SAM" id="MobiDB-lite"/>
    </source>
</evidence>
<comment type="caution">
    <text evidence="11">The sequence shown here is derived from an EMBL/GenBank/DDBJ whole genome shotgun (WGS) entry which is preliminary data.</text>
</comment>
<dbReference type="GO" id="GO:0016616">
    <property type="term" value="F:oxidoreductase activity, acting on the CH-OH group of donors, NAD or NADP as acceptor"/>
    <property type="evidence" value="ECO:0007669"/>
    <property type="project" value="InterPro"/>
</dbReference>
<evidence type="ECO:0000256" key="8">
    <source>
        <dbReference type="RuleBase" id="RU361277"/>
    </source>
</evidence>
<keyword evidence="2 8" id="KW-0479">Metal-binding</keyword>
<feature type="domain" description="Zn(2)-C6 fungal-type" evidence="10">
    <location>
        <begin position="33"/>
        <end position="60"/>
    </location>
</feature>
<dbReference type="Pfam" id="PF08240">
    <property type="entry name" value="ADH_N"/>
    <property type="match status" value="1"/>
</dbReference>
<dbReference type="InterPro" id="IPR013149">
    <property type="entry name" value="ADH-like_C"/>
</dbReference>
<dbReference type="GO" id="GO:0006351">
    <property type="term" value="P:DNA-templated transcription"/>
    <property type="evidence" value="ECO:0007669"/>
    <property type="project" value="InterPro"/>
</dbReference>
<dbReference type="CDD" id="cd00067">
    <property type="entry name" value="GAL4"/>
    <property type="match status" value="1"/>
</dbReference>
<dbReference type="AlphaFoldDB" id="A0AAD7QNB6"/>
<reference evidence="11" key="1">
    <citation type="submission" date="2023-03" db="EMBL/GenBank/DDBJ databases">
        <title>Near-Complete genome sequence of Lipomyces tetrasporous NRRL Y-64009, an oleaginous yeast capable of growing on lignocellulosic hydrolysates.</title>
        <authorList>
            <consortium name="Lawrence Berkeley National Laboratory"/>
            <person name="Jagtap S.S."/>
            <person name="Liu J.-J."/>
            <person name="Walukiewicz H.E."/>
            <person name="Pangilinan J."/>
            <person name="Lipzen A."/>
            <person name="Ahrendt S."/>
            <person name="Koriabine M."/>
            <person name="Cobaugh K."/>
            <person name="Salamov A."/>
            <person name="Yoshinaga Y."/>
            <person name="Ng V."/>
            <person name="Daum C."/>
            <person name="Grigoriev I.V."/>
            <person name="Slininger P.J."/>
            <person name="Dien B.S."/>
            <person name="Jin Y.-S."/>
            <person name="Rao C.V."/>
        </authorList>
    </citation>
    <scope>NUCLEOTIDE SEQUENCE</scope>
    <source>
        <strain evidence="11">NRRL Y-64009</strain>
    </source>
</reference>
<evidence type="ECO:0000259" key="10">
    <source>
        <dbReference type="PROSITE" id="PS50048"/>
    </source>
</evidence>
<evidence type="ECO:0000313" key="12">
    <source>
        <dbReference type="Proteomes" id="UP001217417"/>
    </source>
</evidence>
<dbReference type="GO" id="GO:0000435">
    <property type="term" value="P:positive regulation of transcription from RNA polymerase II promoter by galactose"/>
    <property type="evidence" value="ECO:0007669"/>
    <property type="project" value="TreeGrafter"/>
</dbReference>
<dbReference type="InterPro" id="IPR036291">
    <property type="entry name" value="NAD(P)-bd_dom_sf"/>
</dbReference>
<organism evidence="11 12">
    <name type="scientific">Lipomyces tetrasporus</name>
    <dbReference type="NCBI Taxonomy" id="54092"/>
    <lineage>
        <taxon>Eukaryota</taxon>
        <taxon>Fungi</taxon>
        <taxon>Dikarya</taxon>
        <taxon>Ascomycota</taxon>
        <taxon>Saccharomycotina</taxon>
        <taxon>Lipomycetes</taxon>
        <taxon>Lipomycetales</taxon>
        <taxon>Lipomycetaceae</taxon>
        <taxon>Lipomyces</taxon>
    </lineage>
</organism>
<dbReference type="SMART" id="SM00066">
    <property type="entry name" value="GAL4"/>
    <property type="match status" value="1"/>
</dbReference>
<feature type="region of interest" description="Disordered" evidence="9">
    <location>
        <begin position="1"/>
        <end position="30"/>
    </location>
</feature>
<dbReference type="InterPro" id="IPR011032">
    <property type="entry name" value="GroES-like_sf"/>
</dbReference>
<dbReference type="EMBL" id="JARPMG010000008">
    <property type="protein sequence ID" value="KAJ8098547.1"/>
    <property type="molecule type" value="Genomic_DNA"/>
</dbReference>
<gene>
    <name evidence="11" type="ORF">POJ06DRAFT_225331</name>
</gene>
<sequence>MTPSSTVSSASASGKSPSPPRPRQKKRSQVARACDWCRVHRIKCDNDHPCSNCKSRGGQCGNSGTMKSTTLPHAYREIERLRQRVQELELELELPKERKADNDKPVHQLNTPPSVPPGTSDERDPETRDPDLQLGGGRAKRFWEGIYISTARSPQKTWYGSSSVFYFIGRINAFLTSALQETHSAHRMLPNSASFLLDVPTTVSGGDHSQGGRLVAVPTDDPVNAGDYLTPTQEEYFLDLFWQSYYTSFPILDELEFKEHYQSLWATSDKERKPSALVDIVLAVCMQYGMARLPGVGRGLSAASRANVNDNDATIAGRWHYRRCQTLLSCEMESPTISTLQCHILCSIYLCCGSFQNMADNACSLAVRTAYMLGLHLEPPQTMPRREGEMRKRLWWTLYILETKMSMKLGRPFLLHDSSTTCSLPADDREIAMLSGSSFAPLGENVTWLTWNLHNTKLMLAARAAYTVFYDNVPNTSNVCNPQSITERLEAWLKGVPKALKTKRQNNGAPFSTDRSPLEIEQFTPLWLQRQRLLLELMYHNLCTNLYRPSISCALARAPHPLTDRTAMKCAAHAMALTHMMHQVLLSTSILAGWHEAFQWQWNAAMTLVGFVLAYPEGASTLAARSAIDLSVAVFENFGNSFAVAASAANIMSDLSAKVDLFIEQSQEKQGVAMQLATNCEESGDDSLINGNSTTAQAVDGPSSFDDETAAEITGVLAQSIDIFAAETYNDFDWSGINSNFSDRFTMPSYTVFKGQENGIPKKNTTSKPDQLAGDSVLVKVTAAGLCGTDMVLGHEGVGVVEAVGPHCHSLKKGDRVGWGYQVDSCGHCIECLQGAETFCPERALYGEKNLDQGSFASHAIWRDSFLYKIPEGLSDVDAAPLQCGGATTFSALHNVQPSDTVGILGVGGLGHLAIQFAAKMGCRVVVLSGSDSKRAEAIRLGAHEFIATKGAAELKVSWPLNRLLVTAAAPPNWDLILPIMAPRSAIYPLSVSGGNLEIPYMSLILQGITVQGSLVASRHQHRQMLDFAGLHKIKPIVEKFPMTEEGIKQAIDKLERNEVYYRAVLIPE</sequence>
<evidence type="ECO:0000256" key="1">
    <source>
        <dbReference type="ARBA" id="ARBA00001947"/>
    </source>
</evidence>
<dbReference type="PANTHER" id="PTHR47424:SF12">
    <property type="entry name" value="TRANSCRIPTION FACTOR ASQA"/>
    <property type="match status" value="1"/>
</dbReference>
<dbReference type="CDD" id="cd05283">
    <property type="entry name" value="CAD1"/>
    <property type="match status" value="1"/>
</dbReference>
<dbReference type="GO" id="GO:0005634">
    <property type="term" value="C:nucleus"/>
    <property type="evidence" value="ECO:0007669"/>
    <property type="project" value="TreeGrafter"/>
</dbReference>
<dbReference type="GO" id="GO:0008270">
    <property type="term" value="F:zinc ion binding"/>
    <property type="evidence" value="ECO:0007669"/>
    <property type="project" value="InterPro"/>
</dbReference>
<comment type="cofactor">
    <cofactor evidence="1 8">
        <name>Zn(2+)</name>
        <dbReference type="ChEBI" id="CHEBI:29105"/>
    </cofactor>
</comment>
<feature type="compositionally biased region" description="Basic and acidic residues" evidence="9">
    <location>
        <begin position="95"/>
        <end position="106"/>
    </location>
</feature>
<dbReference type="PROSITE" id="PS00463">
    <property type="entry name" value="ZN2_CY6_FUNGAL_1"/>
    <property type="match status" value="1"/>
</dbReference>
<dbReference type="Pfam" id="PF04082">
    <property type="entry name" value="Fungal_trans"/>
    <property type="match status" value="1"/>
</dbReference>
<dbReference type="Gene3D" id="3.90.180.10">
    <property type="entry name" value="Medium-chain alcohol dehydrogenases, catalytic domain"/>
    <property type="match status" value="1"/>
</dbReference>
<evidence type="ECO:0000256" key="3">
    <source>
        <dbReference type="ARBA" id="ARBA00022833"/>
    </source>
</evidence>
<evidence type="ECO:0000256" key="5">
    <source>
        <dbReference type="ARBA" id="ARBA00023015"/>
    </source>
</evidence>
<feature type="region of interest" description="Disordered" evidence="9">
    <location>
        <begin position="53"/>
        <end position="72"/>
    </location>
</feature>
<dbReference type="InterPro" id="IPR013154">
    <property type="entry name" value="ADH-like_N"/>
</dbReference>
<evidence type="ECO:0000256" key="2">
    <source>
        <dbReference type="ARBA" id="ARBA00022723"/>
    </source>
</evidence>
<feature type="region of interest" description="Disordered" evidence="9">
    <location>
        <begin position="95"/>
        <end position="136"/>
    </location>
</feature>
<keyword evidence="5" id="KW-0805">Transcription regulation</keyword>
<proteinExistence type="inferred from homology"/>
<dbReference type="PROSITE" id="PS00059">
    <property type="entry name" value="ADH_ZINC"/>
    <property type="match status" value="1"/>
</dbReference>
<dbReference type="SMART" id="SM00829">
    <property type="entry name" value="PKS_ER"/>
    <property type="match status" value="1"/>
</dbReference>
<dbReference type="Gene3D" id="4.10.240.10">
    <property type="entry name" value="Zn(2)-C6 fungal-type DNA-binding domain"/>
    <property type="match status" value="1"/>
</dbReference>
<name>A0AAD7QNB6_9ASCO</name>
<dbReference type="CDD" id="cd12148">
    <property type="entry name" value="fungal_TF_MHR"/>
    <property type="match status" value="1"/>
</dbReference>
<dbReference type="GeneID" id="80880872"/>
<protein>
    <recommendedName>
        <fullName evidence="10">Zn(2)-C6 fungal-type domain-containing protein</fullName>
    </recommendedName>
</protein>
<dbReference type="SMART" id="SM00906">
    <property type="entry name" value="Fungal_trans"/>
    <property type="match status" value="1"/>
</dbReference>
<dbReference type="InterPro" id="IPR020843">
    <property type="entry name" value="ER"/>
</dbReference>
<keyword evidence="7" id="KW-0539">Nucleus</keyword>
<dbReference type="SUPFAM" id="SSF51735">
    <property type="entry name" value="NAD(P)-binding Rossmann-fold domains"/>
    <property type="match status" value="1"/>
</dbReference>
<dbReference type="RefSeq" id="XP_056041997.1">
    <property type="nucleotide sequence ID" value="XM_056185706.1"/>
</dbReference>
<dbReference type="SUPFAM" id="SSF50129">
    <property type="entry name" value="GroES-like"/>
    <property type="match status" value="1"/>
</dbReference>
<dbReference type="GO" id="GO:0000981">
    <property type="term" value="F:DNA-binding transcription factor activity, RNA polymerase II-specific"/>
    <property type="evidence" value="ECO:0007669"/>
    <property type="project" value="InterPro"/>
</dbReference>
<feature type="compositionally biased region" description="Polar residues" evidence="9">
    <location>
        <begin position="62"/>
        <end position="71"/>
    </location>
</feature>
<dbReference type="Pfam" id="PF00172">
    <property type="entry name" value="Zn_clus"/>
    <property type="match status" value="1"/>
</dbReference>
<keyword evidence="3 8" id="KW-0862">Zinc</keyword>
<dbReference type="PANTHER" id="PTHR47424">
    <property type="entry name" value="REGULATORY PROTEIN GAL4"/>
    <property type="match status" value="1"/>
</dbReference>
<dbReference type="Proteomes" id="UP001217417">
    <property type="component" value="Unassembled WGS sequence"/>
</dbReference>
<dbReference type="InterPro" id="IPR047109">
    <property type="entry name" value="CAD-like"/>
</dbReference>
<evidence type="ECO:0000256" key="4">
    <source>
        <dbReference type="ARBA" id="ARBA00023002"/>
    </source>
</evidence>
<comment type="similarity">
    <text evidence="8">Belongs to the zinc-containing alcohol dehydrogenase family.</text>
</comment>
<dbReference type="FunFam" id="3.40.50.720:FF:000022">
    <property type="entry name" value="Cinnamyl alcohol dehydrogenase"/>
    <property type="match status" value="1"/>
</dbReference>
<dbReference type="InterPro" id="IPR007219">
    <property type="entry name" value="XnlR_reg_dom"/>
</dbReference>
<accession>A0AAD7QNB6</accession>
<evidence type="ECO:0000256" key="6">
    <source>
        <dbReference type="ARBA" id="ARBA00023163"/>
    </source>
</evidence>
<dbReference type="Pfam" id="PF00107">
    <property type="entry name" value="ADH_zinc_N"/>
    <property type="match status" value="1"/>
</dbReference>
<dbReference type="InterPro" id="IPR051127">
    <property type="entry name" value="Fungal_SecMet_Regulators"/>
</dbReference>
<dbReference type="GO" id="GO:0000978">
    <property type="term" value="F:RNA polymerase II cis-regulatory region sequence-specific DNA binding"/>
    <property type="evidence" value="ECO:0007669"/>
    <property type="project" value="TreeGrafter"/>
</dbReference>